<dbReference type="AlphaFoldDB" id="A0A6I6GTC8"/>
<dbReference type="Proteomes" id="UP000426235">
    <property type="component" value="Chromosome"/>
</dbReference>
<reference evidence="1" key="1">
    <citation type="submission" date="2019-12" db="EMBL/GenBank/DDBJ databases">
        <title>Hybrid Genome Assemblies of two High G+C Isolates from Undergraduate Microbiology Courses.</title>
        <authorList>
            <person name="Ne Ville C.J."/>
            <person name="Enright D."/>
            <person name="Hernandez I."/>
            <person name="Dodsworth J."/>
            <person name="Orwin P.M."/>
        </authorList>
    </citation>
    <scope>NUCLEOTIDE SEQUENCE [LARGE SCALE GENOMIC DNA]</scope>
    <source>
        <strain evidence="1">Neo</strain>
    </source>
</reference>
<dbReference type="EMBL" id="CP046621">
    <property type="protein sequence ID" value="QGW77742.1"/>
    <property type="molecule type" value="Genomic_DNA"/>
</dbReference>
<dbReference type="RefSeq" id="WP_157192714.1">
    <property type="nucleotide sequence ID" value="NZ_CP046621.1"/>
</dbReference>
<evidence type="ECO:0000313" key="2">
    <source>
        <dbReference type="Proteomes" id="UP000426235"/>
    </source>
</evidence>
<proteinExistence type="predicted"/>
<name>A0A6I6GTC8_9PSED</name>
<organism evidence="1 2">
    <name type="scientific">Pseudomonas alkylphenolica</name>
    <dbReference type="NCBI Taxonomy" id="237609"/>
    <lineage>
        <taxon>Bacteria</taxon>
        <taxon>Pseudomonadati</taxon>
        <taxon>Pseudomonadota</taxon>
        <taxon>Gammaproteobacteria</taxon>
        <taxon>Pseudomonadales</taxon>
        <taxon>Pseudomonadaceae</taxon>
        <taxon>Pseudomonas</taxon>
    </lineage>
</organism>
<sequence length="68" mass="7871">MKNLAEKIAAGEPLMQQAMEAMRRYHEARDSLTSAEEVERLRLEAESLFEAVHEYQRRALGRPAHPLH</sequence>
<gene>
    <name evidence="1" type="ORF">GPJ81_13940</name>
</gene>
<keyword evidence="2" id="KW-1185">Reference proteome</keyword>
<accession>A0A6I6GTC8</accession>
<protein>
    <submittedName>
        <fullName evidence="1">Uncharacterized protein</fullName>
    </submittedName>
</protein>
<evidence type="ECO:0000313" key="1">
    <source>
        <dbReference type="EMBL" id="QGW77742.1"/>
    </source>
</evidence>